<comment type="caution">
    <text evidence="3">The sequence shown here is derived from an EMBL/GenBank/DDBJ whole genome shotgun (WGS) entry which is preliminary data.</text>
</comment>
<dbReference type="PANTHER" id="PTHR37828:SF1">
    <property type="entry name" value="YCII-RELATED DOMAIN-CONTAINING PROTEIN"/>
    <property type="match status" value="1"/>
</dbReference>
<evidence type="ECO:0000256" key="1">
    <source>
        <dbReference type="ARBA" id="ARBA00007689"/>
    </source>
</evidence>
<name>A0A852YL61_9MICO</name>
<reference evidence="3 4" key="1">
    <citation type="submission" date="2020-07" db="EMBL/GenBank/DDBJ databases">
        <title>Sequencing the genomes of 1000 actinobacteria strains.</title>
        <authorList>
            <person name="Klenk H.-P."/>
        </authorList>
    </citation>
    <scope>NUCLEOTIDE SEQUENCE [LARGE SCALE GENOMIC DNA]</scope>
    <source>
        <strain evidence="3 4">DSM 23141</strain>
    </source>
</reference>
<dbReference type="InterPro" id="IPR011008">
    <property type="entry name" value="Dimeric_a/b-barrel"/>
</dbReference>
<dbReference type="InterPro" id="IPR005545">
    <property type="entry name" value="YCII"/>
</dbReference>
<evidence type="ECO:0000313" key="4">
    <source>
        <dbReference type="Proteomes" id="UP000553888"/>
    </source>
</evidence>
<dbReference type="Gene3D" id="3.30.70.1060">
    <property type="entry name" value="Dimeric alpha+beta barrel"/>
    <property type="match status" value="1"/>
</dbReference>
<gene>
    <name evidence="3" type="ORF">BJ979_001105</name>
</gene>
<protein>
    <recommendedName>
        <fullName evidence="2">YCII-related domain-containing protein</fullName>
    </recommendedName>
</protein>
<dbReference type="AlphaFoldDB" id="A0A852YL61"/>
<dbReference type="PANTHER" id="PTHR37828">
    <property type="entry name" value="GSR2449 PROTEIN"/>
    <property type="match status" value="1"/>
</dbReference>
<dbReference type="SUPFAM" id="SSF54909">
    <property type="entry name" value="Dimeric alpha+beta barrel"/>
    <property type="match status" value="1"/>
</dbReference>
<feature type="domain" description="YCII-related" evidence="2">
    <location>
        <begin position="7"/>
        <end position="81"/>
    </location>
</feature>
<dbReference type="EMBL" id="JACBZY010000001">
    <property type="protein sequence ID" value="NYG98479.1"/>
    <property type="molecule type" value="Genomic_DNA"/>
</dbReference>
<dbReference type="RefSeq" id="WP_179565965.1">
    <property type="nucleotide sequence ID" value="NZ_JACBZY010000001.1"/>
</dbReference>
<dbReference type="Proteomes" id="UP000553888">
    <property type="component" value="Unassembled WGS sequence"/>
</dbReference>
<keyword evidence="4" id="KW-1185">Reference proteome</keyword>
<evidence type="ECO:0000313" key="3">
    <source>
        <dbReference type="EMBL" id="NYG98479.1"/>
    </source>
</evidence>
<organism evidence="3 4">
    <name type="scientific">Schumannella luteola</name>
    <dbReference type="NCBI Taxonomy" id="472059"/>
    <lineage>
        <taxon>Bacteria</taxon>
        <taxon>Bacillati</taxon>
        <taxon>Actinomycetota</taxon>
        <taxon>Actinomycetes</taxon>
        <taxon>Micrococcales</taxon>
        <taxon>Microbacteriaceae</taxon>
        <taxon>Schumannella</taxon>
    </lineage>
</organism>
<comment type="similarity">
    <text evidence="1">Belongs to the YciI family.</text>
</comment>
<dbReference type="Pfam" id="PF03795">
    <property type="entry name" value="YCII"/>
    <property type="match status" value="1"/>
</dbReference>
<evidence type="ECO:0000259" key="2">
    <source>
        <dbReference type="Pfam" id="PF03795"/>
    </source>
</evidence>
<accession>A0A852YL61</accession>
<proteinExistence type="inferred from homology"/>
<sequence length="96" mass="10571">MICAGILTYGDPDVVHAVRPRHRAYVHGLLESGRALSGGTLQPEFGGLFLYVVDSVDEARELARNDPFVTEGAVVRWEVHEYETHGVRPELLVVTG</sequence>